<dbReference type="EMBL" id="RKHJ01000001">
    <property type="protein sequence ID" value="ROR66203.1"/>
    <property type="molecule type" value="Genomic_DNA"/>
</dbReference>
<dbReference type="Pfam" id="PF06013">
    <property type="entry name" value="WXG100"/>
    <property type="match status" value="1"/>
</dbReference>
<keyword evidence="3" id="KW-1185">Reference proteome</keyword>
<name>A0A3N2AT32_9MICO</name>
<evidence type="ECO:0000313" key="3">
    <source>
        <dbReference type="Proteomes" id="UP000275456"/>
    </source>
</evidence>
<gene>
    <name evidence="2" type="ORF">EDD26_1583</name>
</gene>
<comment type="caution">
    <text evidence="2">The sequence shown here is derived from an EMBL/GenBank/DDBJ whole genome shotgun (WGS) entry which is preliminary data.</text>
</comment>
<dbReference type="InterPro" id="IPR010310">
    <property type="entry name" value="T7SS_ESAT-6-like"/>
</dbReference>
<dbReference type="SUPFAM" id="SSF140453">
    <property type="entry name" value="EsxAB dimer-like"/>
    <property type="match status" value="1"/>
</dbReference>
<proteinExistence type="inferred from homology"/>
<dbReference type="NCBIfam" id="TIGR03930">
    <property type="entry name" value="WXG100_ESAT6"/>
    <property type="match status" value="1"/>
</dbReference>
<evidence type="ECO:0000313" key="2">
    <source>
        <dbReference type="EMBL" id="ROR66203.1"/>
    </source>
</evidence>
<protein>
    <recommendedName>
        <fullName evidence="1">ESAT-6-like protein</fullName>
    </recommendedName>
</protein>
<dbReference type="Proteomes" id="UP000275456">
    <property type="component" value="Unassembled WGS sequence"/>
</dbReference>
<accession>A0A3N2AT32</accession>
<reference evidence="2 3" key="1">
    <citation type="submission" date="2018-11" db="EMBL/GenBank/DDBJ databases">
        <title>Sequencing the genomes of 1000 actinobacteria strains.</title>
        <authorList>
            <person name="Klenk H.-P."/>
        </authorList>
    </citation>
    <scope>NUCLEOTIDE SEQUENCE [LARGE SCALE GENOMIC DNA]</scope>
    <source>
        <strain evidence="2 3">DSM 9580</strain>
    </source>
</reference>
<dbReference type="OrthoDB" id="4231069at2"/>
<dbReference type="AlphaFoldDB" id="A0A3N2AT32"/>
<organism evidence="2 3">
    <name type="scientific">Agrococcus jenensis</name>
    <dbReference type="NCBI Taxonomy" id="46353"/>
    <lineage>
        <taxon>Bacteria</taxon>
        <taxon>Bacillati</taxon>
        <taxon>Actinomycetota</taxon>
        <taxon>Actinomycetes</taxon>
        <taxon>Micrococcales</taxon>
        <taxon>Microbacteriaceae</taxon>
        <taxon>Agrococcus</taxon>
    </lineage>
</organism>
<dbReference type="RefSeq" id="WP_123697211.1">
    <property type="nucleotide sequence ID" value="NZ_RKHJ01000001.1"/>
</dbReference>
<dbReference type="Gene3D" id="1.10.287.1060">
    <property type="entry name" value="ESAT-6-like"/>
    <property type="match status" value="1"/>
</dbReference>
<evidence type="ECO:0000256" key="1">
    <source>
        <dbReference type="RuleBase" id="RU362001"/>
    </source>
</evidence>
<comment type="similarity">
    <text evidence="1">Belongs to the WXG100 family.</text>
</comment>
<dbReference type="InterPro" id="IPR036689">
    <property type="entry name" value="ESAT-6-like_sf"/>
</dbReference>
<sequence>MSRYGVDADALHGAHVGVRGTGSRVQSEVAAMLAQLQALQESWTGQASVAFQALLQEWRATQQRVDESLANINEALAAAGRQYDEVEAGNARLFGG</sequence>